<sequence length="963" mass="110488">MTDRLKALKLSHTRDSGRTISSKLAGVVFYGTPLVAQEVGTMKRTIQDCLTAELQSAVKMDVPIDDRTMEQIEHLLHLANNGDFPTFAFYELEESNLNRRGLAKFGSRKKILVHKSLVQSGDRRCVGLQRDHASIARLEQSDLAKLLGEIDRMLSQYRQRQGAAYSQAETQSVSPASESSQTLQAPNPIVPSTVSGVPESSDTRIQRDHIKKTLHKIDLPDNVHFYGREDILEKLKTALQPGVGTSNDSRAYAIHGAQGTGKTQTALRFAYSQTDVYHYIFWVSSETESKLLQGFSEYAELLGLRSKETPADHLRDADNLKKWFEATENPWLIIFDNAEDTSLILDYWPLSRWGAIIVTSVESTFAGPDYCEQGAELFQLDEEPSIRMLLVSLSLHDPSSADHDLAGEIVRRVGCLPVAIRTCIGQIRESSCSLKEYNKEWNDPRSIINKSARRYVDSRHARYQKSLLELYAKSVRDLNRDARSLVNIFALMDDEHIPYEMFQNESAFGEVYFLRRVSGIIIDLTRSSLIGREATTESSPSPRYHIHRMVRTFIQMQMDAAARQYAFESAAILLDKKIVEGPKKTFADNKSYFQHVESLWKFYTEEAERFREDSTLTPLVPSLPFVRSLRKMSWWCYRVSFQTSAKNFMVTINEICDHKERLEAGLEVREGLEVEAIWNHYQHACLHTDLGNFNESLTYFERCLELYNAAPESRKSECIMAYVIYGGIGNSYNGLRRQVQAEEYYKKSLEVMPEGIMAFNNYELNICRALYDQGPQRFAEASSRVEEIIRRREDAYGPDDHEHYLSALTFYIAGNLRLLQAEDPSPNISQEQRQKYLDEAYEFHTKSLKVSRLTFGMGHHKTADACIRYSWHLDQRGHRDEAINSLKEALSIFEQAANREHRQAEIARTAFKMSLIFEKQGKEDQAERARSKAEEIRKKTLKERFRPSEGLRSYDALVSHWQL</sequence>
<dbReference type="AlphaFoldDB" id="A0A1V6ND94"/>
<dbReference type="SUPFAM" id="SSF52540">
    <property type="entry name" value="P-loop containing nucleoside triphosphate hydrolases"/>
    <property type="match status" value="1"/>
</dbReference>
<evidence type="ECO:0000256" key="2">
    <source>
        <dbReference type="SAM" id="MobiDB-lite"/>
    </source>
</evidence>
<accession>A0A1V6ND94</accession>
<dbReference type="SUPFAM" id="SSF48452">
    <property type="entry name" value="TPR-like"/>
    <property type="match status" value="2"/>
</dbReference>
<evidence type="ECO:0000256" key="1">
    <source>
        <dbReference type="PROSITE-ProRule" id="PRU00339"/>
    </source>
</evidence>
<dbReference type="EMBL" id="MDYM01000012">
    <property type="protein sequence ID" value="OQD62539.1"/>
    <property type="molecule type" value="Genomic_DNA"/>
</dbReference>
<keyword evidence="1" id="KW-0802">TPR repeat</keyword>
<dbReference type="InterPro" id="IPR027417">
    <property type="entry name" value="P-loop_NTPase"/>
</dbReference>
<proteinExistence type="predicted"/>
<evidence type="ECO:0000313" key="3">
    <source>
        <dbReference type="EMBL" id="OQD62539.1"/>
    </source>
</evidence>
<name>A0A1V6ND94_PENPO</name>
<dbReference type="PANTHER" id="PTHR35205:SF1">
    <property type="entry name" value="ZU5 DOMAIN-CONTAINING PROTEIN"/>
    <property type="match status" value="1"/>
</dbReference>
<dbReference type="Gene3D" id="1.25.40.10">
    <property type="entry name" value="Tetratricopeptide repeat domain"/>
    <property type="match status" value="2"/>
</dbReference>
<feature type="region of interest" description="Disordered" evidence="2">
    <location>
        <begin position="165"/>
        <end position="202"/>
    </location>
</feature>
<dbReference type="OrthoDB" id="6161812at2759"/>
<protein>
    <recommendedName>
        <fullName evidence="5">NB-ARC domain-containing protein</fullName>
    </recommendedName>
</protein>
<keyword evidence="4" id="KW-1185">Reference proteome</keyword>
<reference evidence="4" key="1">
    <citation type="journal article" date="2017" name="Nat. Microbiol.">
        <title>Global analysis of biosynthetic gene clusters reveals vast potential of secondary metabolite production in Penicillium species.</title>
        <authorList>
            <person name="Nielsen J.C."/>
            <person name="Grijseels S."/>
            <person name="Prigent S."/>
            <person name="Ji B."/>
            <person name="Dainat J."/>
            <person name="Nielsen K.F."/>
            <person name="Frisvad J.C."/>
            <person name="Workman M."/>
            <person name="Nielsen J."/>
        </authorList>
    </citation>
    <scope>NUCLEOTIDE SEQUENCE [LARGE SCALE GENOMIC DNA]</scope>
    <source>
        <strain evidence="4">IBT 4502</strain>
    </source>
</reference>
<organism evidence="3 4">
    <name type="scientific">Penicillium polonicum</name>
    <dbReference type="NCBI Taxonomy" id="60169"/>
    <lineage>
        <taxon>Eukaryota</taxon>
        <taxon>Fungi</taxon>
        <taxon>Dikarya</taxon>
        <taxon>Ascomycota</taxon>
        <taxon>Pezizomycotina</taxon>
        <taxon>Eurotiomycetes</taxon>
        <taxon>Eurotiomycetidae</taxon>
        <taxon>Eurotiales</taxon>
        <taxon>Aspergillaceae</taxon>
        <taxon>Penicillium</taxon>
    </lineage>
</organism>
<dbReference type="Gene3D" id="3.40.50.300">
    <property type="entry name" value="P-loop containing nucleotide triphosphate hydrolases"/>
    <property type="match status" value="1"/>
</dbReference>
<dbReference type="STRING" id="60169.A0A1V6ND94"/>
<dbReference type="Pfam" id="PF13181">
    <property type="entry name" value="TPR_8"/>
    <property type="match status" value="1"/>
</dbReference>
<dbReference type="PANTHER" id="PTHR35205">
    <property type="entry name" value="NB-ARC AND TPR DOMAIN PROTEIN"/>
    <property type="match status" value="1"/>
</dbReference>
<dbReference type="InterPro" id="IPR011990">
    <property type="entry name" value="TPR-like_helical_dom_sf"/>
</dbReference>
<feature type="repeat" description="TPR" evidence="1">
    <location>
        <begin position="722"/>
        <end position="755"/>
    </location>
</feature>
<dbReference type="InterPro" id="IPR019734">
    <property type="entry name" value="TPR_rpt"/>
</dbReference>
<dbReference type="PROSITE" id="PS50005">
    <property type="entry name" value="TPR"/>
    <property type="match status" value="1"/>
</dbReference>
<dbReference type="Proteomes" id="UP000191408">
    <property type="component" value="Unassembled WGS sequence"/>
</dbReference>
<evidence type="ECO:0008006" key="5">
    <source>
        <dbReference type="Google" id="ProtNLM"/>
    </source>
</evidence>
<gene>
    <name evidence="3" type="ORF">PENPOL_c012G01367</name>
</gene>
<comment type="caution">
    <text evidence="3">The sequence shown here is derived from an EMBL/GenBank/DDBJ whole genome shotgun (WGS) entry which is preliminary data.</text>
</comment>
<evidence type="ECO:0000313" key="4">
    <source>
        <dbReference type="Proteomes" id="UP000191408"/>
    </source>
</evidence>
<dbReference type="SMART" id="SM00028">
    <property type="entry name" value="TPR"/>
    <property type="match status" value="4"/>
</dbReference>
<feature type="compositionally biased region" description="Polar residues" evidence="2">
    <location>
        <begin position="167"/>
        <end position="200"/>
    </location>
</feature>